<organism evidence="2 3">
    <name type="scientific">Hyphomonas atlantica</name>
    <dbReference type="NCBI Taxonomy" id="1280948"/>
    <lineage>
        <taxon>Bacteria</taxon>
        <taxon>Pseudomonadati</taxon>
        <taxon>Pseudomonadota</taxon>
        <taxon>Alphaproteobacteria</taxon>
        <taxon>Hyphomonadales</taxon>
        <taxon>Hyphomonadaceae</taxon>
        <taxon>Hyphomonas</taxon>
    </lineage>
</organism>
<protein>
    <recommendedName>
        <fullName evidence="4">PAS domain-containing protein</fullName>
    </recommendedName>
</protein>
<evidence type="ECO:0000313" key="2">
    <source>
        <dbReference type="EMBL" id="KCZ57880.1"/>
    </source>
</evidence>
<proteinExistence type="predicted"/>
<feature type="compositionally biased region" description="Gly residues" evidence="1">
    <location>
        <begin position="157"/>
        <end position="166"/>
    </location>
</feature>
<evidence type="ECO:0000256" key="1">
    <source>
        <dbReference type="SAM" id="MobiDB-lite"/>
    </source>
</evidence>
<gene>
    <name evidence="2" type="ORF">HY36_11935</name>
</gene>
<dbReference type="AlphaFoldDB" id="A0A059DX28"/>
<dbReference type="EMBL" id="AWFH01000063">
    <property type="protein sequence ID" value="KCZ57880.1"/>
    <property type="molecule type" value="Genomic_DNA"/>
</dbReference>
<keyword evidence="3" id="KW-1185">Reference proteome</keyword>
<evidence type="ECO:0008006" key="4">
    <source>
        <dbReference type="Google" id="ProtNLM"/>
    </source>
</evidence>
<comment type="caution">
    <text evidence="2">The sequence shown here is derived from an EMBL/GenBank/DDBJ whole genome shotgun (WGS) entry which is preliminary data.</text>
</comment>
<reference evidence="2 3" key="1">
    <citation type="journal article" date="2014" name="Antonie Van Leeuwenhoek">
        <title>Hyphomonas beringensis sp. nov. and Hyphomonas chukchiensis sp. nov., isolated from surface seawater of the Bering Sea and Chukchi Sea.</title>
        <authorList>
            <person name="Li C."/>
            <person name="Lai Q."/>
            <person name="Li G."/>
            <person name="Dong C."/>
            <person name="Wang J."/>
            <person name="Liao Y."/>
            <person name="Shao Z."/>
        </authorList>
    </citation>
    <scope>NUCLEOTIDE SEQUENCE [LARGE SCALE GENOMIC DNA]</scope>
    <source>
        <strain evidence="2 3">22II1-22F38</strain>
    </source>
</reference>
<dbReference type="STRING" id="1280948.HY36_11935"/>
<accession>A0A059DX28</accession>
<dbReference type="InterPro" id="IPR009922">
    <property type="entry name" value="DUF1457"/>
</dbReference>
<dbReference type="Pfam" id="PF07310">
    <property type="entry name" value="PAS_5"/>
    <property type="match status" value="1"/>
</dbReference>
<name>A0A059DX28_9PROT</name>
<dbReference type="RefSeq" id="WP_035555659.1">
    <property type="nucleotide sequence ID" value="NZ_AWFH01000063.1"/>
</dbReference>
<dbReference type="PATRIC" id="fig|1280948.3.peg.3509"/>
<dbReference type="eggNOG" id="COG5388">
    <property type="taxonomic scope" value="Bacteria"/>
</dbReference>
<evidence type="ECO:0000313" key="3">
    <source>
        <dbReference type="Proteomes" id="UP000024547"/>
    </source>
</evidence>
<dbReference type="Proteomes" id="UP000024547">
    <property type="component" value="Unassembled WGS sequence"/>
</dbReference>
<dbReference type="OrthoDB" id="8480244at2"/>
<sequence>MTKAKVFKGVTDSQQKLIEYWCGLRDSRGSVRRDSMDPGQFRSMLASISIVEFDQAGNGRFRIAGSRLREIFGMEARGRQIEEVLGEHGEAYCLGLAAALERGAPVGGVIEQEDGRLHAWVRLPLAGPDGYLSQVLCHDELVRPRARKDAPQAGQGRMTGGQGIAA</sequence>
<feature type="region of interest" description="Disordered" evidence="1">
    <location>
        <begin position="146"/>
        <end position="166"/>
    </location>
</feature>